<dbReference type="AlphaFoldDB" id="A0A150GUA1"/>
<evidence type="ECO:0000313" key="3">
    <source>
        <dbReference type="EMBL" id="KXZ53268.1"/>
    </source>
</evidence>
<evidence type="ECO:0000256" key="1">
    <source>
        <dbReference type="ARBA" id="ARBA00004430"/>
    </source>
</evidence>
<dbReference type="GO" id="GO:0005930">
    <property type="term" value="C:axoneme"/>
    <property type="evidence" value="ECO:0007669"/>
    <property type="project" value="UniProtKB-SubCell"/>
</dbReference>
<keyword evidence="4" id="KW-1185">Reference proteome</keyword>
<dbReference type="InterPro" id="IPR032675">
    <property type="entry name" value="LRR_dom_sf"/>
</dbReference>
<evidence type="ECO:0000256" key="2">
    <source>
        <dbReference type="SAM" id="MobiDB-lite"/>
    </source>
</evidence>
<feature type="compositionally biased region" description="Gly residues" evidence="2">
    <location>
        <begin position="76"/>
        <end position="87"/>
    </location>
</feature>
<dbReference type="PANTHER" id="PTHR13328:SF4">
    <property type="entry name" value="NEGATIVE ELONGATION FACTOR A"/>
    <property type="match status" value="1"/>
</dbReference>
<feature type="compositionally biased region" description="Gly residues" evidence="2">
    <location>
        <begin position="653"/>
        <end position="682"/>
    </location>
</feature>
<name>A0A150GUA1_GONPE</name>
<sequence>MSLARVTQLSLRCNVSRSEMNKERQRFKERHVRRPSAALLQMLGMPPAMLDILGINVEDGDGPEEPGQAQGQVPAPGGGAAAAGAGAVAGGGASRRRDATMAAELLNLRFLSGMTALTRLRLAVPLDMGARLGGGGLSYLSGLTRLKRLDLLPVSRLRSADLAPLAALGGSLEHLELYLDDSTTLHWHRRPDGYEPPDMSNLPAPGPVLLMGGRVMRDYEYAHRVYPAWTRLNEVLSQLPRLAHLSISAAAPFWLPMGQHLLAQHPHIQDELSVDICGMGAVWSQDKEAYEELVIHGPLPDTLGPLLPPSLRRLSLANRPGEDGEQEGSSQRKLAVVQVDCLPPGLEALDMQNMTLTGTMPGSGLPALSQLSLHCCALANLEQLAMGPRLRRLQLFRSSIGDSRMGDLVERCPGIVELNLQEAFSPDPEKNQKLCMSLACGGLLAGLHHIGRLSQLESLSLPIPRSCEDMSAMVPHLAALPSLHSLLVQGLWDVAVPSLTCLTALRRLEWLKLHMVVDTRCYSLAGPSSPPAATAAAGSRPSSTKRAAAAAVAAAASPSSPAAERPAKRQRRGSQPPGPRHDGALPESSTAEAGGAGPSSPTGEAPASPPPVAYDAHAISQNLYTSLVEQLPYTKVAMKLITITFKTPDGADAPGGPGGGGDDGGGGEPGGGGDDGGGGGPGAAAAAAAAAALAAALGPPPGVPPPNVPPAAGGGAAGGGPPAAAAPAAGAGGGGPPGPADALAEALGNIGMQLVMGVAMAALGIPPPPPGMLGIGPAQPGAGGPLNILGPIGVAPLPPNLAAAVANAAAAAAPAAPPPPGALAAMPGGLPGAMPGGGPLGGGPEAGDAPDEADDEEAAGGPDGGGILGCHVM</sequence>
<feature type="region of interest" description="Disordered" evidence="2">
    <location>
        <begin position="647"/>
        <end position="683"/>
    </location>
</feature>
<feature type="region of interest" description="Disordered" evidence="2">
    <location>
        <begin position="526"/>
        <end position="613"/>
    </location>
</feature>
<dbReference type="Gene3D" id="3.80.10.10">
    <property type="entry name" value="Ribonuclease Inhibitor"/>
    <property type="match status" value="1"/>
</dbReference>
<dbReference type="PANTHER" id="PTHR13328">
    <property type="entry name" value="NEGATIVE ELONGATION FACTOR A NELF-A"/>
    <property type="match status" value="1"/>
</dbReference>
<comment type="caution">
    <text evidence="3">The sequence shown here is derived from an EMBL/GenBank/DDBJ whole genome shotgun (WGS) entry which is preliminary data.</text>
</comment>
<proteinExistence type="predicted"/>
<reference evidence="4" key="1">
    <citation type="journal article" date="2016" name="Nat. Commun.">
        <title>The Gonium pectorale genome demonstrates co-option of cell cycle regulation during the evolution of multicellularity.</title>
        <authorList>
            <person name="Hanschen E.R."/>
            <person name="Marriage T.N."/>
            <person name="Ferris P.J."/>
            <person name="Hamaji T."/>
            <person name="Toyoda A."/>
            <person name="Fujiyama A."/>
            <person name="Neme R."/>
            <person name="Noguchi H."/>
            <person name="Minakuchi Y."/>
            <person name="Suzuki M."/>
            <person name="Kawai-Toyooka H."/>
            <person name="Smith D.R."/>
            <person name="Sparks H."/>
            <person name="Anderson J."/>
            <person name="Bakaric R."/>
            <person name="Luria V."/>
            <person name="Karger A."/>
            <person name="Kirschner M.W."/>
            <person name="Durand P.M."/>
            <person name="Michod R.E."/>
            <person name="Nozaki H."/>
            <person name="Olson B.J."/>
        </authorList>
    </citation>
    <scope>NUCLEOTIDE SEQUENCE [LARGE SCALE GENOMIC DNA]</scope>
    <source>
        <strain evidence="4">NIES-2863</strain>
    </source>
</reference>
<feature type="region of interest" description="Disordered" evidence="2">
    <location>
        <begin position="701"/>
        <end position="737"/>
    </location>
</feature>
<dbReference type="OrthoDB" id="549333at2759"/>
<feature type="region of interest" description="Disordered" evidence="2">
    <location>
        <begin position="58"/>
        <end position="87"/>
    </location>
</feature>
<gene>
    <name evidence="3" type="ORF">GPECTOR_7g1162</name>
</gene>
<dbReference type="Proteomes" id="UP000075714">
    <property type="component" value="Unassembled WGS sequence"/>
</dbReference>
<organism evidence="3 4">
    <name type="scientific">Gonium pectorale</name>
    <name type="common">Green alga</name>
    <dbReference type="NCBI Taxonomy" id="33097"/>
    <lineage>
        <taxon>Eukaryota</taxon>
        <taxon>Viridiplantae</taxon>
        <taxon>Chlorophyta</taxon>
        <taxon>core chlorophytes</taxon>
        <taxon>Chlorophyceae</taxon>
        <taxon>CS clade</taxon>
        <taxon>Chlamydomonadales</taxon>
        <taxon>Volvocaceae</taxon>
        <taxon>Gonium</taxon>
    </lineage>
</organism>
<comment type="subcellular location">
    <subcellularLocation>
        <location evidence="1">Cytoplasm</location>
        <location evidence="1">Cytoskeleton</location>
        <location evidence="1">Cilium axoneme</location>
    </subcellularLocation>
</comment>
<feature type="compositionally biased region" description="Low complexity" evidence="2">
    <location>
        <begin position="526"/>
        <end position="564"/>
    </location>
</feature>
<feature type="compositionally biased region" description="Gly residues" evidence="2">
    <location>
        <begin position="829"/>
        <end position="845"/>
    </location>
</feature>
<dbReference type="InterPro" id="IPR052828">
    <property type="entry name" value="NELF-A_domain"/>
</dbReference>
<feature type="region of interest" description="Disordered" evidence="2">
    <location>
        <begin position="826"/>
        <end position="866"/>
    </location>
</feature>
<feature type="compositionally biased region" description="Low complexity" evidence="2">
    <location>
        <begin position="66"/>
        <end position="75"/>
    </location>
</feature>
<protein>
    <submittedName>
        <fullName evidence="3">Uncharacterized protein</fullName>
    </submittedName>
</protein>
<dbReference type="SUPFAM" id="SSF52047">
    <property type="entry name" value="RNI-like"/>
    <property type="match status" value="1"/>
</dbReference>
<evidence type="ECO:0000313" key="4">
    <source>
        <dbReference type="Proteomes" id="UP000075714"/>
    </source>
</evidence>
<dbReference type="EMBL" id="LSYV01000008">
    <property type="protein sequence ID" value="KXZ53268.1"/>
    <property type="molecule type" value="Genomic_DNA"/>
</dbReference>
<feature type="compositionally biased region" description="Gly residues" evidence="2">
    <location>
        <begin position="712"/>
        <end position="721"/>
    </location>
</feature>
<accession>A0A150GUA1</accession>
<feature type="compositionally biased region" description="Acidic residues" evidence="2">
    <location>
        <begin position="848"/>
        <end position="858"/>
    </location>
</feature>